<reference evidence="8" key="2">
    <citation type="journal article" date="2023" name="IMA Fungus">
        <title>Comparative genomic study of the Penicillium genus elucidates a diverse pangenome and 15 lateral gene transfer events.</title>
        <authorList>
            <person name="Petersen C."/>
            <person name="Sorensen T."/>
            <person name="Nielsen M.R."/>
            <person name="Sondergaard T.E."/>
            <person name="Sorensen J.L."/>
            <person name="Fitzpatrick D.A."/>
            <person name="Frisvad J.C."/>
            <person name="Nielsen K.L."/>
        </authorList>
    </citation>
    <scope>NUCLEOTIDE SEQUENCE</scope>
    <source>
        <strain evidence="8">IBT 29677</strain>
    </source>
</reference>
<evidence type="ECO:0000313" key="9">
    <source>
        <dbReference type="Proteomes" id="UP001147747"/>
    </source>
</evidence>
<dbReference type="InterPro" id="IPR036318">
    <property type="entry name" value="FAD-bd_PCMH-like_sf"/>
</dbReference>
<protein>
    <recommendedName>
        <fullName evidence="7">FAD-binding PCMH-type domain-containing protein</fullName>
    </recommendedName>
</protein>
<keyword evidence="9" id="KW-1185">Reference proteome</keyword>
<feature type="domain" description="FAD-binding PCMH-type" evidence="7">
    <location>
        <begin position="124"/>
        <end position="309"/>
    </location>
</feature>
<evidence type="ECO:0000256" key="6">
    <source>
        <dbReference type="SAM" id="SignalP"/>
    </source>
</evidence>
<evidence type="ECO:0000259" key="7">
    <source>
        <dbReference type="PROSITE" id="PS51387"/>
    </source>
</evidence>
<sequence length="591" mass="64593">MRGLSFSLLWLLSHGVIASSPQCKCVPSEPCWPSDAEWTSLNDTVSGNLMKTTPPGSVCYSNEPNYNEFACETLRKEWVNSKYHSSNPVTVSDPFWSNSSCTPIYPNGTSLSGDPLAGEKGCSLGYLSPYVVNATATEHVQGALRFAKKHNLRLNVKNTGHNPEKRYAAAAIFRNNKIWTHHMKSISLHHSFKPSKCGLAESHQAATVGAGAQGGEILDFLAKHNLTTVVGSSQDVGVAGWSMGGGHGVMSGFYGMGADNIIEASIVTPQGDLVIANECQHSDLFWAIRGGGGGSFGVVLTLTLKTYPMPSLSVANVQMNARNGTSSITWWKIIASIHQEMVKLQDAGVMGYYTASGSPYSFQYTMFQPNTTNTSSIDRLIAPLKKHLEAHNESVKSSSFTNWIPEWVSIEKLYPTGNDAGTSRGVRATRLLPRKVVEDTDMLAKLLRLIGDRSESLPHGVTNPSLSGTMTISHKKVDSSLNPAWREAAVHLISSVSWDDQLSDSDAEKAISTVTNETGYALRQLAPDSGAYYNEANTYEPNWQWAFWGPNYPRILSIKQKYDPDSLLWCHHCVGSEPFAQQENGSLCHFF</sequence>
<dbReference type="GO" id="GO:0071949">
    <property type="term" value="F:FAD binding"/>
    <property type="evidence" value="ECO:0007669"/>
    <property type="project" value="InterPro"/>
</dbReference>
<evidence type="ECO:0000256" key="3">
    <source>
        <dbReference type="ARBA" id="ARBA00022630"/>
    </source>
</evidence>
<keyword evidence="4" id="KW-0274">FAD</keyword>
<organism evidence="8 9">
    <name type="scientific">Penicillium cosmopolitanum</name>
    <dbReference type="NCBI Taxonomy" id="1131564"/>
    <lineage>
        <taxon>Eukaryota</taxon>
        <taxon>Fungi</taxon>
        <taxon>Dikarya</taxon>
        <taxon>Ascomycota</taxon>
        <taxon>Pezizomycotina</taxon>
        <taxon>Eurotiomycetes</taxon>
        <taxon>Eurotiomycetidae</taxon>
        <taxon>Eurotiales</taxon>
        <taxon>Aspergillaceae</taxon>
        <taxon>Penicillium</taxon>
    </lineage>
</organism>
<keyword evidence="5" id="KW-0560">Oxidoreductase</keyword>
<comment type="similarity">
    <text evidence="2">Belongs to the oxygen-dependent FAD-linked oxidoreductase family.</text>
</comment>
<dbReference type="Proteomes" id="UP001147747">
    <property type="component" value="Unassembled WGS sequence"/>
</dbReference>
<dbReference type="InterPro" id="IPR012951">
    <property type="entry name" value="BBE"/>
</dbReference>
<dbReference type="PROSITE" id="PS51387">
    <property type="entry name" value="FAD_PCMH"/>
    <property type="match status" value="1"/>
</dbReference>
<comment type="cofactor">
    <cofactor evidence="1">
        <name>FAD</name>
        <dbReference type="ChEBI" id="CHEBI:57692"/>
    </cofactor>
</comment>
<evidence type="ECO:0000313" key="8">
    <source>
        <dbReference type="EMBL" id="KAJ5379499.1"/>
    </source>
</evidence>
<dbReference type="InterPro" id="IPR016166">
    <property type="entry name" value="FAD-bd_PCMH"/>
</dbReference>
<dbReference type="Gene3D" id="3.30.465.10">
    <property type="match status" value="1"/>
</dbReference>
<feature type="signal peptide" evidence="6">
    <location>
        <begin position="1"/>
        <end position="18"/>
    </location>
</feature>
<dbReference type="AlphaFoldDB" id="A0A9W9SKP5"/>
<dbReference type="InterPro" id="IPR050416">
    <property type="entry name" value="FAD-linked_Oxidoreductase"/>
</dbReference>
<dbReference type="OrthoDB" id="9983560at2759"/>
<keyword evidence="3" id="KW-0285">Flavoprotein</keyword>
<dbReference type="PANTHER" id="PTHR42973">
    <property type="entry name" value="BINDING OXIDOREDUCTASE, PUTATIVE (AFU_ORTHOLOGUE AFUA_1G17690)-RELATED"/>
    <property type="match status" value="1"/>
</dbReference>
<gene>
    <name evidence="8" type="ORF">N7509_012618</name>
</gene>
<comment type="caution">
    <text evidence="8">The sequence shown here is derived from an EMBL/GenBank/DDBJ whole genome shotgun (WGS) entry which is preliminary data.</text>
</comment>
<keyword evidence="6" id="KW-0732">Signal</keyword>
<evidence type="ECO:0000256" key="2">
    <source>
        <dbReference type="ARBA" id="ARBA00005466"/>
    </source>
</evidence>
<dbReference type="InterPro" id="IPR016169">
    <property type="entry name" value="FAD-bd_PCMH_sub2"/>
</dbReference>
<dbReference type="SUPFAM" id="SSF56176">
    <property type="entry name" value="FAD-binding/transporter-associated domain-like"/>
    <property type="match status" value="1"/>
</dbReference>
<feature type="chain" id="PRO_5040859315" description="FAD-binding PCMH-type domain-containing protein" evidence="6">
    <location>
        <begin position="19"/>
        <end position="591"/>
    </location>
</feature>
<accession>A0A9W9SKP5</accession>
<name>A0A9W9SKP5_9EURO</name>
<dbReference type="GeneID" id="81376235"/>
<evidence type="ECO:0000256" key="5">
    <source>
        <dbReference type="ARBA" id="ARBA00023002"/>
    </source>
</evidence>
<dbReference type="Pfam" id="PF01565">
    <property type="entry name" value="FAD_binding_4"/>
    <property type="match status" value="1"/>
</dbReference>
<dbReference type="InterPro" id="IPR006094">
    <property type="entry name" value="Oxid_FAD_bind_N"/>
</dbReference>
<evidence type="ECO:0000256" key="1">
    <source>
        <dbReference type="ARBA" id="ARBA00001974"/>
    </source>
</evidence>
<dbReference type="RefSeq" id="XP_056483285.1">
    <property type="nucleotide sequence ID" value="XM_056637255.1"/>
</dbReference>
<dbReference type="EMBL" id="JAPZBU010000011">
    <property type="protein sequence ID" value="KAJ5379499.1"/>
    <property type="molecule type" value="Genomic_DNA"/>
</dbReference>
<dbReference type="PANTHER" id="PTHR42973:SF39">
    <property type="entry name" value="FAD-BINDING PCMH-TYPE DOMAIN-CONTAINING PROTEIN"/>
    <property type="match status" value="1"/>
</dbReference>
<proteinExistence type="inferred from homology"/>
<dbReference type="GO" id="GO:0016491">
    <property type="term" value="F:oxidoreductase activity"/>
    <property type="evidence" value="ECO:0007669"/>
    <property type="project" value="UniProtKB-KW"/>
</dbReference>
<evidence type="ECO:0000256" key="4">
    <source>
        <dbReference type="ARBA" id="ARBA00022827"/>
    </source>
</evidence>
<dbReference type="Gene3D" id="3.40.462.20">
    <property type="match status" value="1"/>
</dbReference>
<reference evidence="8" key="1">
    <citation type="submission" date="2022-12" db="EMBL/GenBank/DDBJ databases">
        <authorList>
            <person name="Petersen C."/>
        </authorList>
    </citation>
    <scope>NUCLEOTIDE SEQUENCE</scope>
    <source>
        <strain evidence="8">IBT 29677</strain>
    </source>
</reference>
<dbReference type="Pfam" id="PF08031">
    <property type="entry name" value="BBE"/>
    <property type="match status" value="1"/>
</dbReference>